<dbReference type="EMBL" id="BAABBR010000001">
    <property type="protein sequence ID" value="GAA4031202.1"/>
    <property type="molecule type" value="Genomic_DNA"/>
</dbReference>
<dbReference type="SUPFAM" id="SSF52799">
    <property type="entry name" value="(Phosphotyrosine protein) phosphatases II"/>
    <property type="match status" value="1"/>
</dbReference>
<organism evidence="2 3">
    <name type="scientific">Sphingomonas rosea</name>
    <dbReference type="NCBI Taxonomy" id="335605"/>
    <lineage>
        <taxon>Bacteria</taxon>
        <taxon>Pseudomonadati</taxon>
        <taxon>Pseudomonadota</taxon>
        <taxon>Alphaproteobacteria</taxon>
        <taxon>Sphingomonadales</taxon>
        <taxon>Sphingomonadaceae</taxon>
        <taxon>Sphingomonas</taxon>
    </lineage>
</organism>
<feature type="domain" description="Beta-lactamase hydrolase-like protein phosphatase-like" evidence="1">
    <location>
        <begin position="6"/>
        <end position="108"/>
    </location>
</feature>
<sequence>MTEFKPLDDKTLVAGQISLADLAEAKRYGVTMVINNRPDGEDAGQLTSAELEAEADRLGLDYRHIPIARGMGPSQIEEMVSAMSEVGDGKMLAFCRSGMRSTLAWAVACRENGVPREDVERCAEQAGYSLGAVEHLL</sequence>
<evidence type="ECO:0000259" key="1">
    <source>
        <dbReference type="Pfam" id="PF04273"/>
    </source>
</evidence>
<name>A0ABP7TTT6_9SPHN</name>
<dbReference type="RefSeq" id="WP_344695767.1">
    <property type="nucleotide sequence ID" value="NZ_BAABBR010000001.1"/>
</dbReference>
<reference evidence="3" key="1">
    <citation type="journal article" date="2019" name="Int. J. Syst. Evol. Microbiol.">
        <title>The Global Catalogue of Microorganisms (GCM) 10K type strain sequencing project: providing services to taxonomists for standard genome sequencing and annotation.</title>
        <authorList>
            <consortium name="The Broad Institute Genomics Platform"/>
            <consortium name="The Broad Institute Genome Sequencing Center for Infectious Disease"/>
            <person name="Wu L."/>
            <person name="Ma J."/>
        </authorList>
    </citation>
    <scope>NUCLEOTIDE SEQUENCE [LARGE SCALE GENOMIC DNA]</scope>
    <source>
        <strain evidence="3">JCM 17564</strain>
    </source>
</reference>
<dbReference type="NCBIfam" id="TIGR01244">
    <property type="entry name" value="TIGR01244 family sulfur transferase"/>
    <property type="match status" value="1"/>
</dbReference>
<evidence type="ECO:0000313" key="3">
    <source>
        <dbReference type="Proteomes" id="UP001424459"/>
    </source>
</evidence>
<dbReference type="GO" id="GO:0016740">
    <property type="term" value="F:transferase activity"/>
    <property type="evidence" value="ECO:0007669"/>
    <property type="project" value="UniProtKB-KW"/>
</dbReference>
<dbReference type="InterPro" id="IPR005939">
    <property type="entry name" value="BLH_phosphatase-like"/>
</dbReference>
<keyword evidence="3" id="KW-1185">Reference proteome</keyword>
<gene>
    <name evidence="2" type="ORF">GCM10022281_08410</name>
</gene>
<comment type="caution">
    <text evidence="2">The sequence shown here is derived from an EMBL/GenBank/DDBJ whole genome shotgun (WGS) entry which is preliminary data.</text>
</comment>
<dbReference type="InterPro" id="IPR029021">
    <property type="entry name" value="Prot-tyrosine_phosphatase-like"/>
</dbReference>
<keyword evidence="2" id="KW-0808">Transferase</keyword>
<dbReference type="Gene3D" id="3.90.190.10">
    <property type="entry name" value="Protein tyrosine phosphatase superfamily"/>
    <property type="match status" value="1"/>
</dbReference>
<proteinExistence type="predicted"/>
<evidence type="ECO:0000313" key="2">
    <source>
        <dbReference type="EMBL" id="GAA4031202.1"/>
    </source>
</evidence>
<dbReference type="Pfam" id="PF04273">
    <property type="entry name" value="BLH_phosphatase"/>
    <property type="match status" value="1"/>
</dbReference>
<accession>A0ABP7TTT6</accession>
<dbReference type="Proteomes" id="UP001424459">
    <property type="component" value="Unassembled WGS sequence"/>
</dbReference>
<protein>
    <submittedName>
        <fullName evidence="2">TIGR01244 family sulfur transferase</fullName>
    </submittedName>
</protein>